<dbReference type="Proteomes" id="UP001595528">
    <property type="component" value="Unassembled WGS sequence"/>
</dbReference>
<dbReference type="SUPFAM" id="SSF47413">
    <property type="entry name" value="lambda repressor-like DNA-binding domains"/>
    <property type="match status" value="1"/>
</dbReference>
<dbReference type="InterPro" id="IPR000843">
    <property type="entry name" value="HTH_LacI"/>
</dbReference>
<dbReference type="EMBL" id="JBHRTR010000054">
    <property type="protein sequence ID" value="MFC3231411.1"/>
    <property type="molecule type" value="Genomic_DNA"/>
</dbReference>
<reference evidence="8" key="1">
    <citation type="journal article" date="2019" name="Int. J. Syst. Evol. Microbiol.">
        <title>The Global Catalogue of Microorganisms (GCM) 10K type strain sequencing project: providing services to taxonomists for standard genome sequencing and annotation.</title>
        <authorList>
            <consortium name="The Broad Institute Genomics Platform"/>
            <consortium name="The Broad Institute Genome Sequencing Center for Infectious Disease"/>
            <person name="Wu L."/>
            <person name="Ma J."/>
        </authorList>
    </citation>
    <scope>NUCLEOTIDE SEQUENCE [LARGE SCALE GENOMIC DNA]</scope>
    <source>
        <strain evidence="8">KCTC 42964</strain>
    </source>
</reference>
<organism evidence="7 8">
    <name type="scientific">Marinibaculum pumilum</name>
    <dbReference type="NCBI Taxonomy" id="1766165"/>
    <lineage>
        <taxon>Bacteria</taxon>
        <taxon>Pseudomonadati</taxon>
        <taxon>Pseudomonadota</taxon>
        <taxon>Alphaproteobacteria</taxon>
        <taxon>Rhodospirillales</taxon>
        <taxon>Rhodospirillaceae</taxon>
        <taxon>Marinibaculum</taxon>
    </lineage>
</organism>
<keyword evidence="8" id="KW-1185">Reference proteome</keyword>
<dbReference type="Gene3D" id="1.10.260.40">
    <property type="entry name" value="lambda repressor-like DNA-binding domains"/>
    <property type="match status" value="1"/>
</dbReference>
<evidence type="ECO:0000256" key="5">
    <source>
        <dbReference type="SAM" id="MobiDB-lite"/>
    </source>
</evidence>
<sequence>MQRDKPNRDRAQHDRTQREKVQEPLARSRRPSAIEVARLAGVSQSAVSRAFTPGASISPATRAKVMSAAEQIGYMPNAIARSMITRRTNIIGVVLGNLEYQFYQQALRVLSLRLQEAGRQVLLFTVPPGGDLDALLPQVLQYQVDGVIIGAATLSSDMAAECERRGTPVVLFNRTVPGVPAHSVTSDNYGGARLVATLLVRAGHRRFGFIAGHRDTSTGINRERGFYEGLAALGIDTAAQVVRMEANYSYEGARQAVLSLLAEGPRPDAIFGANDMMAMGAIDAAREAGLRVPDDLSVIGFDDTPQSAWTAYALTTLRQPIEELVEASVDLILGLHDQPSNRRTIVEVPVLFVERGSARLPRPEEAVAITGGQRSDTVPEPAAKPARKTERRRSRGRKVA</sequence>
<comment type="caution">
    <text evidence="7">The sequence shown here is derived from an EMBL/GenBank/DDBJ whole genome shotgun (WGS) entry which is preliminary data.</text>
</comment>
<evidence type="ECO:0000313" key="7">
    <source>
        <dbReference type="EMBL" id="MFC3231411.1"/>
    </source>
</evidence>
<evidence type="ECO:0000256" key="1">
    <source>
        <dbReference type="ARBA" id="ARBA00022491"/>
    </source>
</evidence>
<feature type="domain" description="HTH lacI-type" evidence="6">
    <location>
        <begin position="31"/>
        <end position="85"/>
    </location>
</feature>
<dbReference type="GO" id="GO:0003677">
    <property type="term" value="F:DNA binding"/>
    <property type="evidence" value="ECO:0007669"/>
    <property type="project" value="UniProtKB-KW"/>
</dbReference>
<proteinExistence type="predicted"/>
<evidence type="ECO:0000259" key="6">
    <source>
        <dbReference type="PROSITE" id="PS50932"/>
    </source>
</evidence>
<dbReference type="PROSITE" id="PS50932">
    <property type="entry name" value="HTH_LACI_2"/>
    <property type="match status" value="1"/>
</dbReference>
<evidence type="ECO:0000256" key="4">
    <source>
        <dbReference type="ARBA" id="ARBA00023163"/>
    </source>
</evidence>
<dbReference type="PANTHER" id="PTHR30146:SF95">
    <property type="entry name" value="RIBOSE OPERON REPRESSOR"/>
    <property type="match status" value="1"/>
</dbReference>
<dbReference type="CDD" id="cd01392">
    <property type="entry name" value="HTH_LacI"/>
    <property type="match status" value="1"/>
</dbReference>
<feature type="region of interest" description="Disordered" evidence="5">
    <location>
        <begin position="1"/>
        <end position="30"/>
    </location>
</feature>
<feature type="compositionally biased region" description="Basic and acidic residues" evidence="5">
    <location>
        <begin position="1"/>
        <end position="22"/>
    </location>
</feature>
<dbReference type="InterPro" id="IPR010982">
    <property type="entry name" value="Lambda_DNA-bd_dom_sf"/>
</dbReference>
<dbReference type="RefSeq" id="WP_379906885.1">
    <property type="nucleotide sequence ID" value="NZ_JBHRTR010000054.1"/>
</dbReference>
<dbReference type="InterPro" id="IPR028082">
    <property type="entry name" value="Peripla_BP_I"/>
</dbReference>
<dbReference type="Gene3D" id="3.40.50.2300">
    <property type="match status" value="2"/>
</dbReference>
<dbReference type="Pfam" id="PF00356">
    <property type="entry name" value="LacI"/>
    <property type="match status" value="1"/>
</dbReference>
<dbReference type="InterPro" id="IPR046335">
    <property type="entry name" value="LacI/GalR-like_sensor"/>
</dbReference>
<gene>
    <name evidence="7" type="ORF">ACFOGJ_29455</name>
</gene>
<dbReference type="SMART" id="SM00354">
    <property type="entry name" value="HTH_LACI"/>
    <property type="match status" value="1"/>
</dbReference>
<evidence type="ECO:0000256" key="3">
    <source>
        <dbReference type="ARBA" id="ARBA00023125"/>
    </source>
</evidence>
<keyword evidence="2" id="KW-0805">Transcription regulation</keyword>
<dbReference type="CDD" id="cd06278">
    <property type="entry name" value="PBP1_LacI-like"/>
    <property type="match status" value="1"/>
</dbReference>
<dbReference type="SUPFAM" id="SSF53822">
    <property type="entry name" value="Periplasmic binding protein-like I"/>
    <property type="match status" value="1"/>
</dbReference>
<keyword evidence="4" id="KW-0804">Transcription</keyword>
<feature type="compositionally biased region" description="Basic residues" evidence="5">
    <location>
        <begin position="385"/>
        <end position="400"/>
    </location>
</feature>
<keyword evidence="3 7" id="KW-0238">DNA-binding</keyword>
<accession>A0ABV7LAG6</accession>
<keyword evidence="1" id="KW-0678">Repressor</keyword>
<protein>
    <submittedName>
        <fullName evidence="7">LacI family DNA-binding transcriptional regulator</fullName>
    </submittedName>
</protein>
<evidence type="ECO:0000256" key="2">
    <source>
        <dbReference type="ARBA" id="ARBA00023015"/>
    </source>
</evidence>
<name>A0ABV7LAG6_9PROT</name>
<feature type="region of interest" description="Disordered" evidence="5">
    <location>
        <begin position="363"/>
        <end position="400"/>
    </location>
</feature>
<dbReference type="Pfam" id="PF13377">
    <property type="entry name" value="Peripla_BP_3"/>
    <property type="match status" value="1"/>
</dbReference>
<evidence type="ECO:0000313" key="8">
    <source>
        <dbReference type="Proteomes" id="UP001595528"/>
    </source>
</evidence>
<dbReference type="PANTHER" id="PTHR30146">
    <property type="entry name" value="LACI-RELATED TRANSCRIPTIONAL REPRESSOR"/>
    <property type="match status" value="1"/>
</dbReference>